<sequence length="382" mass="43594">MSHQSSYKTVLFASRFFTYTLLLVGLCLPAKAQQREKKNSDYILLMDTVHFNGYIEKLPSKAFSEINFKKFKRDIPTTYRIDEVSEFRYNDRLFFRRTVDGESVFLEYLPSDNPNFKVYRRQGQTSSYYIENPKSGELKLLDESYKETLAEELDNPLVANLIALTNRNEFSLPYLLQNDHKVTKPRTFSKPISVIPFVGTGAGNVQIPIEFQNATVEQSMMLLTGGIGVEAFPNFRRNLSVSFMPYLAGFNSTGFHTMTVRPNEVFETDISLTWIGVQLPISARYYLDLKPQVLRLYTEVGYTLSMTLSQQSIQTGALVKPAEVRMDNRPVSIAEQHRGMVYGIGLDIIPLKAHVGIKSNSLTGQKIDSKITFINLQIGYRF</sequence>
<evidence type="ECO:0008006" key="3">
    <source>
        <dbReference type="Google" id="ProtNLM"/>
    </source>
</evidence>
<comment type="caution">
    <text evidence="1">The sequence shown here is derived from an EMBL/GenBank/DDBJ whole genome shotgun (WGS) entry which is preliminary data.</text>
</comment>
<dbReference type="RefSeq" id="WP_234860535.1">
    <property type="nucleotide sequence ID" value="NZ_JAKEVZ010000003.1"/>
</dbReference>
<proteinExistence type="predicted"/>
<keyword evidence="2" id="KW-1185">Reference proteome</keyword>
<protein>
    <recommendedName>
        <fullName evidence="3">Outer membrane protein beta-barrel domain-containing protein</fullName>
    </recommendedName>
</protein>
<reference evidence="1 2" key="1">
    <citation type="submission" date="2022-01" db="EMBL/GenBank/DDBJ databases">
        <title>Mariniradius saccharolyticus sp. nov., isolated from sediment of a river.</title>
        <authorList>
            <person name="Liu H."/>
        </authorList>
    </citation>
    <scope>NUCLEOTIDE SEQUENCE [LARGE SCALE GENOMIC DNA]</scope>
    <source>
        <strain evidence="1 2">RY-2</strain>
    </source>
</reference>
<name>A0ABS9BQT2_9BACT</name>
<accession>A0ABS9BQT2</accession>
<dbReference type="EMBL" id="JAKEVZ010000003">
    <property type="protein sequence ID" value="MCF1750431.1"/>
    <property type="molecule type" value="Genomic_DNA"/>
</dbReference>
<gene>
    <name evidence="1" type="ORF">L0U89_05050</name>
</gene>
<evidence type="ECO:0000313" key="2">
    <source>
        <dbReference type="Proteomes" id="UP001201449"/>
    </source>
</evidence>
<evidence type="ECO:0000313" key="1">
    <source>
        <dbReference type="EMBL" id="MCF1750431.1"/>
    </source>
</evidence>
<organism evidence="1 2">
    <name type="scientific">Mariniradius sediminis</name>
    <dbReference type="NCBI Taxonomy" id="2909237"/>
    <lineage>
        <taxon>Bacteria</taxon>
        <taxon>Pseudomonadati</taxon>
        <taxon>Bacteroidota</taxon>
        <taxon>Cytophagia</taxon>
        <taxon>Cytophagales</taxon>
        <taxon>Cyclobacteriaceae</taxon>
        <taxon>Mariniradius</taxon>
    </lineage>
</organism>
<dbReference type="Proteomes" id="UP001201449">
    <property type="component" value="Unassembled WGS sequence"/>
</dbReference>